<evidence type="ECO:0000313" key="7">
    <source>
        <dbReference type="EMBL" id="MBB6729683.1"/>
    </source>
</evidence>
<proteinExistence type="inferred from homology"/>
<dbReference type="InterPro" id="IPR005496">
    <property type="entry name" value="Integral_membrane_TerC"/>
</dbReference>
<feature type="transmembrane region" description="Helical" evidence="6">
    <location>
        <begin position="135"/>
        <end position="157"/>
    </location>
</feature>
<keyword evidence="4 6" id="KW-1133">Transmembrane helix</keyword>
<evidence type="ECO:0000256" key="4">
    <source>
        <dbReference type="ARBA" id="ARBA00022989"/>
    </source>
</evidence>
<gene>
    <name evidence="7" type="ORF">H7C18_02080</name>
</gene>
<accession>A0A7X0VVA2</accession>
<feature type="transmembrane region" description="Helical" evidence="6">
    <location>
        <begin position="111"/>
        <end position="129"/>
    </location>
</feature>
<dbReference type="AlphaFoldDB" id="A0A7X0VVA2"/>
<evidence type="ECO:0000256" key="3">
    <source>
        <dbReference type="ARBA" id="ARBA00022692"/>
    </source>
</evidence>
<dbReference type="EMBL" id="JACJVO010000002">
    <property type="protein sequence ID" value="MBB6729683.1"/>
    <property type="molecule type" value="Genomic_DNA"/>
</dbReference>
<dbReference type="Proteomes" id="UP000564644">
    <property type="component" value="Unassembled WGS sequence"/>
</dbReference>
<keyword evidence="5 6" id="KW-0472">Membrane</keyword>
<keyword evidence="3 6" id="KW-0812">Transmembrane</keyword>
<reference evidence="7 8" key="1">
    <citation type="submission" date="2020-08" db="EMBL/GenBank/DDBJ databases">
        <title>Cohnella phylogeny.</title>
        <authorList>
            <person name="Dunlap C."/>
        </authorList>
    </citation>
    <scope>NUCLEOTIDE SEQUENCE [LARGE SCALE GENOMIC DNA]</scope>
    <source>
        <strain evidence="7 8">CBP 2801</strain>
    </source>
</reference>
<dbReference type="PANTHER" id="PTHR30238:SF4">
    <property type="entry name" value="SLL1022 PROTEIN"/>
    <property type="match status" value="1"/>
</dbReference>
<feature type="transmembrane region" description="Helical" evidence="6">
    <location>
        <begin position="45"/>
        <end position="66"/>
    </location>
</feature>
<dbReference type="InterPro" id="IPR022301">
    <property type="entry name" value="Integral_membrane_YjbE"/>
</dbReference>
<evidence type="ECO:0000256" key="6">
    <source>
        <dbReference type="SAM" id="Phobius"/>
    </source>
</evidence>
<feature type="transmembrane region" description="Helical" evidence="6">
    <location>
        <begin position="196"/>
        <end position="217"/>
    </location>
</feature>
<sequence length="249" mass="26524">MELFSLEFATALLTIIFIDLLLAGDNAIVIGLAARNLPKNHQRKAIWLGTGGAVAIRVVATLLVVYLLKIPFLLAVGGLVLLWIAFKLLVQEDHHGNIKAGSSLWTAIRTIVIADAAMGLDNVIAVAGASHGNDLLVVLGLLISIPVVVWGSTLFVGLLARYPWIIYFGSGVLAYTAAKMVTHEPKLDAIFHDSPALSWTFISVMVVVVVAGGWRANAVKAAKAQRRIAAAAAAEREDEEGVNWKTGSS</sequence>
<dbReference type="NCBIfam" id="TIGR03717">
    <property type="entry name" value="R_switched_YjbE"/>
    <property type="match status" value="1"/>
</dbReference>
<evidence type="ECO:0000256" key="1">
    <source>
        <dbReference type="ARBA" id="ARBA00004141"/>
    </source>
</evidence>
<evidence type="ECO:0000256" key="5">
    <source>
        <dbReference type="ARBA" id="ARBA00023136"/>
    </source>
</evidence>
<protein>
    <submittedName>
        <fullName evidence="7">TerC family protein</fullName>
    </submittedName>
</protein>
<dbReference type="GO" id="GO:0016020">
    <property type="term" value="C:membrane"/>
    <property type="evidence" value="ECO:0007669"/>
    <property type="project" value="UniProtKB-SubCell"/>
</dbReference>
<organism evidence="7 8">
    <name type="scientific">Cohnella zeiphila</name>
    <dbReference type="NCBI Taxonomy" id="2761120"/>
    <lineage>
        <taxon>Bacteria</taxon>
        <taxon>Bacillati</taxon>
        <taxon>Bacillota</taxon>
        <taxon>Bacilli</taxon>
        <taxon>Bacillales</taxon>
        <taxon>Paenibacillaceae</taxon>
        <taxon>Cohnella</taxon>
    </lineage>
</organism>
<feature type="transmembrane region" description="Helical" evidence="6">
    <location>
        <begin position="12"/>
        <end position="33"/>
    </location>
</feature>
<feature type="transmembrane region" description="Helical" evidence="6">
    <location>
        <begin position="72"/>
        <end position="90"/>
    </location>
</feature>
<dbReference type="Pfam" id="PF03741">
    <property type="entry name" value="TerC"/>
    <property type="match status" value="1"/>
</dbReference>
<comment type="subcellular location">
    <subcellularLocation>
        <location evidence="1">Membrane</location>
        <topology evidence="1">Multi-pass membrane protein</topology>
    </subcellularLocation>
</comment>
<evidence type="ECO:0000313" key="8">
    <source>
        <dbReference type="Proteomes" id="UP000564644"/>
    </source>
</evidence>
<keyword evidence="8" id="KW-1185">Reference proteome</keyword>
<feature type="transmembrane region" description="Helical" evidence="6">
    <location>
        <begin position="164"/>
        <end position="181"/>
    </location>
</feature>
<comment type="caution">
    <text evidence="7">The sequence shown here is derived from an EMBL/GenBank/DDBJ whole genome shotgun (WGS) entry which is preliminary data.</text>
</comment>
<comment type="similarity">
    <text evidence="2">Belongs to the TerC family.</text>
</comment>
<name>A0A7X0VVA2_9BACL</name>
<dbReference type="RefSeq" id="WP_185127352.1">
    <property type="nucleotide sequence ID" value="NZ_JACJVO010000002.1"/>
</dbReference>
<evidence type="ECO:0000256" key="2">
    <source>
        <dbReference type="ARBA" id="ARBA00007511"/>
    </source>
</evidence>
<dbReference type="PANTHER" id="PTHR30238">
    <property type="entry name" value="MEMBRANE BOUND PREDICTED REDOX MODULATOR"/>
    <property type="match status" value="1"/>
</dbReference>